<organism evidence="2 3">
    <name type="scientific">Popillia japonica</name>
    <name type="common">Japanese beetle</name>
    <dbReference type="NCBI Taxonomy" id="7064"/>
    <lineage>
        <taxon>Eukaryota</taxon>
        <taxon>Metazoa</taxon>
        <taxon>Ecdysozoa</taxon>
        <taxon>Arthropoda</taxon>
        <taxon>Hexapoda</taxon>
        <taxon>Insecta</taxon>
        <taxon>Pterygota</taxon>
        <taxon>Neoptera</taxon>
        <taxon>Endopterygota</taxon>
        <taxon>Coleoptera</taxon>
        <taxon>Polyphaga</taxon>
        <taxon>Scarabaeiformia</taxon>
        <taxon>Scarabaeidae</taxon>
        <taxon>Rutelinae</taxon>
        <taxon>Popillia</taxon>
    </lineage>
</organism>
<dbReference type="Proteomes" id="UP001458880">
    <property type="component" value="Unassembled WGS sequence"/>
</dbReference>
<proteinExistence type="predicted"/>
<feature type="region of interest" description="Disordered" evidence="1">
    <location>
        <begin position="68"/>
        <end position="113"/>
    </location>
</feature>
<reference evidence="2 3" key="1">
    <citation type="journal article" date="2024" name="BMC Genomics">
        <title>De novo assembly and annotation of Popillia japonica's genome with initial clues to its potential as an invasive pest.</title>
        <authorList>
            <person name="Cucini C."/>
            <person name="Boschi S."/>
            <person name="Funari R."/>
            <person name="Cardaioli E."/>
            <person name="Iannotti N."/>
            <person name="Marturano G."/>
            <person name="Paoli F."/>
            <person name="Bruttini M."/>
            <person name="Carapelli A."/>
            <person name="Frati F."/>
            <person name="Nardi F."/>
        </authorList>
    </citation>
    <scope>NUCLEOTIDE SEQUENCE [LARGE SCALE GENOMIC DNA]</scope>
    <source>
        <strain evidence="2">DMR45628</strain>
    </source>
</reference>
<sequence length="113" mass="13353">MGEVNIPKELIATHSWTCTRFYCEECKEEFPGYNGALKKHFYEEKRLHTFVKMTEAEKRKIKLIKMETRSKRINRDGDGDRAVPHRNRLEAQPLAKDDETDDVDLRDRRGKGE</sequence>
<comment type="caution">
    <text evidence="2">The sequence shown here is derived from an EMBL/GenBank/DDBJ whole genome shotgun (WGS) entry which is preliminary data.</text>
</comment>
<evidence type="ECO:0000313" key="2">
    <source>
        <dbReference type="EMBL" id="KAK9711645.1"/>
    </source>
</evidence>
<protein>
    <recommendedName>
        <fullName evidence="4">C2H2-type domain-containing protein</fullName>
    </recommendedName>
</protein>
<evidence type="ECO:0008006" key="4">
    <source>
        <dbReference type="Google" id="ProtNLM"/>
    </source>
</evidence>
<feature type="compositionally biased region" description="Basic and acidic residues" evidence="1">
    <location>
        <begin position="103"/>
        <end position="113"/>
    </location>
</feature>
<name>A0AAW1K326_POPJA</name>
<keyword evidence="3" id="KW-1185">Reference proteome</keyword>
<dbReference type="EMBL" id="JASPKY010000276">
    <property type="protein sequence ID" value="KAK9711645.1"/>
    <property type="molecule type" value="Genomic_DNA"/>
</dbReference>
<feature type="compositionally biased region" description="Basic and acidic residues" evidence="1">
    <location>
        <begin position="68"/>
        <end position="89"/>
    </location>
</feature>
<evidence type="ECO:0000256" key="1">
    <source>
        <dbReference type="SAM" id="MobiDB-lite"/>
    </source>
</evidence>
<dbReference type="AlphaFoldDB" id="A0AAW1K326"/>
<gene>
    <name evidence="2" type="ORF">QE152_g25330</name>
</gene>
<accession>A0AAW1K326</accession>
<evidence type="ECO:0000313" key="3">
    <source>
        <dbReference type="Proteomes" id="UP001458880"/>
    </source>
</evidence>